<evidence type="ECO:0000313" key="9">
    <source>
        <dbReference type="Proteomes" id="UP000018851"/>
    </source>
</evidence>
<keyword evidence="5" id="KW-0521">NADP</keyword>
<dbReference type="eggNOG" id="COG2072">
    <property type="taxonomic scope" value="Bacteria"/>
</dbReference>
<reference evidence="8 9" key="1">
    <citation type="submission" date="2013-07" db="EMBL/GenBank/DDBJ databases">
        <title>Completed genome of Sphingomonas sanxanigenens NX02.</title>
        <authorList>
            <person name="Ma T."/>
            <person name="Huang H."/>
            <person name="Wu M."/>
            <person name="Li X."/>
            <person name="Li G."/>
        </authorList>
    </citation>
    <scope>NUCLEOTIDE SEQUENCE [LARGE SCALE GENOMIC DNA]</scope>
    <source>
        <strain evidence="8 9">NX02</strain>
    </source>
</reference>
<dbReference type="InterPro" id="IPR036188">
    <property type="entry name" value="FAD/NAD-bd_sf"/>
</dbReference>
<dbReference type="RefSeq" id="WP_025294743.1">
    <property type="nucleotide sequence ID" value="NZ_CP006644.1"/>
</dbReference>
<comment type="cofactor">
    <cofactor evidence="1">
        <name>FAD</name>
        <dbReference type="ChEBI" id="CHEBI:57692"/>
    </cofactor>
</comment>
<proteinExistence type="inferred from homology"/>
<keyword evidence="4" id="KW-0274">FAD</keyword>
<dbReference type="EMBL" id="CP006644">
    <property type="protein sequence ID" value="AHE56641.1"/>
    <property type="molecule type" value="Genomic_DNA"/>
</dbReference>
<dbReference type="HOGENOM" id="CLU_032067_2_0_5"/>
<dbReference type="KEGG" id="ssan:NX02_25170"/>
<evidence type="ECO:0000256" key="4">
    <source>
        <dbReference type="ARBA" id="ARBA00022827"/>
    </source>
</evidence>
<dbReference type="InterPro" id="IPR020946">
    <property type="entry name" value="Flavin_mOase-like"/>
</dbReference>
<keyword evidence="9" id="KW-1185">Reference proteome</keyword>
<dbReference type="Gene3D" id="3.50.50.60">
    <property type="entry name" value="FAD/NAD(P)-binding domain"/>
    <property type="match status" value="2"/>
</dbReference>
<dbReference type="GO" id="GO:0050660">
    <property type="term" value="F:flavin adenine dinucleotide binding"/>
    <property type="evidence" value="ECO:0007669"/>
    <property type="project" value="InterPro"/>
</dbReference>
<dbReference type="STRING" id="1123269.NX02_25170"/>
<dbReference type="AlphaFoldDB" id="W0AHQ5"/>
<evidence type="ECO:0000256" key="3">
    <source>
        <dbReference type="ARBA" id="ARBA00022630"/>
    </source>
</evidence>
<organism evidence="8 9">
    <name type="scientific">Sphingomonas sanxanigenens DSM 19645 = NX02</name>
    <dbReference type="NCBI Taxonomy" id="1123269"/>
    <lineage>
        <taxon>Bacteria</taxon>
        <taxon>Pseudomonadati</taxon>
        <taxon>Pseudomonadota</taxon>
        <taxon>Alphaproteobacteria</taxon>
        <taxon>Sphingomonadales</taxon>
        <taxon>Sphingomonadaceae</taxon>
        <taxon>Sphingomonas</taxon>
    </lineage>
</organism>
<dbReference type="Pfam" id="PF00743">
    <property type="entry name" value="FMO-like"/>
    <property type="match status" value="1"/>
</dbReference>
<keyword evidence="7" id="KW-0503">Monooxygenase</keyword>
<evidence type="ECO:0000256" key="1">
    <source>
        <dbReference type="ARBA" id="ARBA00001974"/>
    </source>
</evidence>
<gene>
    <name evidence="8" type="ORF">NX02_25170</name>
</gene>
<dbReference type="InterPro" id="IPR051820">
    <property type="entry name" value="FAD-binding_MO"/>
</dbReference>
<dbReference type="PANTHER" id="PTHR43872">
    <property type="entry name" value="MONOOXYGENASE, PUTATIVE (AFU_ORTHOLOGUE AFUA_8G02570)-RELATED"/>
    <property type="match status" value="1"/>
</dbReference>
<dbReference type="PANTHER" id="PTHR43872:SF1">
    <property type="entry name" value="MONOOXYGENASE, PUTATIVE (AFU_ORTHOLOGUE AFUA_8G02570)-RELATED"/>
    <property type="match status" value="1"/>
</dbReference>
<dbReference type="GO" id="GO:0004499">
    <property type="term" value="F:N,N-dimethylaniline monooxygenase activity"/>
    <property type="evidence" value="ECO:0007669"/>
    <property type="project" value="InterPro"/>
</dbReference>
<evidence type="ECO:0000256" key="5">
    <source>
        <dbReference type="ARBA" id="ARBA00022857"/>
    </source>
</evidence>
<protein>
    <recommendedName>
        <fullName evidence="10">FAD-containing monooxygenase EthA</fullName>
    </recommendedName>
</protein>
<dbReference type="Pfam" id="PF13450">
    <property type="entry name" value="NAD_binding_8"/>
    <property type="match status" value="1"/>
</dbReference>
<evidence type="ECO:0000256" key="6">
    <source>
        <dbReference type="ARBA" id="ARBA00023002"/>
    </source>
</evidence>
<keyword evidence="6" id="KW-0560">Oxidoreductase</keyword>
<dbReference type="PATRIC" id="fig|1123269.5.peg.4935"/>
<evidence type="ECO:0000256" key="7">
    <source>
        <dbReference type="ARBA" id="ARBA00023033"/>
    </source>
</evidence>
<dbReference type="FunFam" id="3.50.50.60:FF:000228">
    <property type="entry name" value="FAD-containing monooxygenase EthA"/>
    <property type="match status" value="1"/>
</dbReference>
<evidence type="ECO:0000313" key="8">
    <source>
        <dbReference type="EMBL" id="AHE56641.1"/>
    </source>
</evidence>
<dbReference type="Proteomes" id="UP000018851">
    <property type="component" value="Chromosome"/>
</dbReference>
<accession>W0AHQ5</accession>
<dbReference type="SUPFAM" id="SSF51905">
    <property type="entry name" value="FAD/NAD(P)-binding domain"/>
    <property type="match status" value="1"/>
</dbReference>
<evidence type="ECO:0000256" key="2">
    <source>
        <dbReference type="ARBA" id="ARBA00010139"/>
    </source>
</evidence>
<evidence type="ECO:0008006" key="10">
    <source>
        <dbReference type="Google" id="ProtNLM"/>
    </source>
</evidence>
<name>W0AHQ5_9SPHN</name>
<sequence length="490" mass="54280">MSEHVDVIVVGAGLSGIGVGCHLKMLCPDHGFLILEARDRIGGTWDLFRYPGIRSDSDMFTLGYGFRPWTREDAIAPGGTILAYLEETASERGVDAHIRYRHRVVSADWSSAEARWTVLVDRDGETIRFTCNFLSMCAGYYDYARGHAPAFEGMERFAGRIVHPQFWTDDIDYAGKRVAVIGSGATAVTLVPEMAKQAAHVTMVQRSPTYVAALPSRDPWQGWARRLLPAGLAFRLIRWRNLLMRLYVVRLSRLHPEKVKTHLVEMAHKALGADYDVATHFTPNYDPWTQRLCLAPDGDLFAAIRSGSASVVTDRIERFDERGLVLASGGRVDADLVVTATGLEIRLLGGAAIAIDGKSFDPAGAIAYKGMMFAGVPNLAIVFGYASNSWTLKADLSAAYICRLLRTMRRRRLRQATPRMPGDVSSEPFLPLSSGYVQRAADRMPAQGSRRPWKVHQNYLRDLLTMRFGSVDEAMDFSNSEPPRALAPAA</sequence>
<dbReference type="GO" id="GO:0050661">
    <property type="term" value="F:NADP binding"/>
    <property type="evidence" value="ECO:0007669"/>
    <property type="project" value="InterPro"/>
</dbReference>
<comment type="similarity">
    <text evidence="2">Belongs to the FAD-binding monooxygenase family.</text>
</comment>
<keyword evidence="3" id="KW-0285">Flavoprotein</keyword>